<dbReference type="InterPro" id="IPR015943">
    <property type="entry name" value="WD40/YVTN_repeat-like_dom_sf"/>
</dbReference>
<feature type="domain" description="Pyrrolo-quinoline quinone repeat" evidence="5">
    <location>
        <begin position="71"/>
        <end position="301"/>
    </location>
</feature>
<dbReference type="Pfam" id="PF13360">
    <property type="entry name" value="PQQ_2"/>
    <property type="match status" value="1"/>
</dbReference>
<evidence type="ECO:0000259" key="5">
    <source>
        <dbReference type="Pfam" id="PF13360"/>
    </source>
</evidence>
<dbReference type="SUPFAM" id="SSF50998">
    <property type="entry name" value="Quinoprotein alcohol dehydrogenase-like"/>
    <property type="match status" value="1"/>
</dbReference>
<comment type="function">
    <text evidence="4">Part of the outer membrane protein assembly complex, which is involved in assembly and insertion of beta-barrel proteins into the outer membrane.</text>
</comment>
<comment type="subcellular location">
    <subcellularLocation>
        <location evidence="4">Cell outer membrane</location>
        <topology evidence="4">Lipid-anchor</topology>
    </subcellularLocation>
</comment>
<organism evidence="6 7">
    <name type="scientific">Rhodanobacter aciditrophus</name>
    <dbReference type="NCBI Taxonomy" id="1623218"/>
    <lineage>
        <taxon>Bacteria</taxon>
        <taxon>Pseudomonadati</taxon>
        <taxon>Pseudomonadota</taxon>
        <taxon>Gammaproteobacteria</taxon>
        <taxon>Lysobacterales</taxon>
        <taxon>Rhodanobacteraceae</taxon>
        <taxon>Rhodanobacter</taxon>
    </lineage>
</organism>
<comment type="subunit">
    <text evidence="4">Part of the Bam complex.</text>
</comment>
<keyword evidence="4" id="KW-0449">Lipoprotein</keyword>
<dbReference type="Gene3D" id="2.130.10.10">
    <property type="entry name" value="YVTN repeat-like/Quinoprotein amine dehydrogenase"/>
    <property type="match status" value="1"/>
</dbReference>
<protein>
    <recommendedName>
        <fullName evidence="4">Outer membrane protein assembly factor BamB</fullName>
    </recommendedName>
</protein>
<evidence type="ECO:0000256" key="4">
    <source>
        <dbReference type="HAMAP-Rule" id="MF_00923"/>
    </source>
</evidence>
<dbReference type="Proteomes" id="UP001597059">
    <property type="component" value="Unassembled WGS sequence"/>
</dbReference>
<evidence type="ECO:0000313" key="7">
    <source>
        <dbReference type="Proteomes" id="UP001597059"/>
    </source>
</evidence>
<dbReference type="NCBIfam" id="TIGR03300">
    <property type="entry name" value="assembly_YfgL"/>
    <property type="match status" value="1"/>
</dbReference>
<dbReference type="InterPro" id="IPR011047">
    <property type="entry name" value="Quinoprotein_ADH-like_sf"/>
</dbReference>
<dbReference type="EMBL" id="JBHTMN010000004">
    <property type="protein sequence ID" value="MFD1382287.1"/>
    <property type="molecule type" value="Genomic_DNA"/>
</dbReference>
<dbReference type="RefSeq" id="WP_377365135.1">
    <property type="nucleotide sequence ID" value="NZ_JBHTMN010000004.1"/>
</dbReference>
<reference evidence="7" key="1">
    <citation type="journal article" date="2019" name="Int. J. Syst. Evol. Microbiol.">
        <title>The Global Catalogue of Microorganisms (GCM) 10K type strain sequencing project: providing services to taxonomists for standard genome sequencing and annotation.</title>
        <authorList>
            <consortium name="The Broad Institute Genomics Platform"/>
            <consortium name="The Broad Institute Genome Sequencing Center for Infectious Disease"/>
            <person name="Wu L."/>
            <person name="Ma J."/>
        </authorList>
    </citation>
    <scope>NUCLEOTIDE SEQUENCE [LARGE SCALE GENOMIC DNA]</scope>
    <source>
        <strain evidence="7">JCM 30774</strain>
    </source>
</reference>
<evidence type="ECO:0000256" key="3">
    <source>
        <dbReference type="ARBA" id="ARBA00023237"/>
    </source>
</evidence>
<evidence type="ECO:0000256" key="1">
    <source>
        <dbReference type="ARBA" id="ARBA00022729"/>
    </source>
</evidence>
<evidence type="ECO:0000256" key="2">
    <source>
        <dbReference type="ARBA" id="ARBA00023136"/>
    </source>
</evidence>
<name>A0ABW4AX93_9GAMM</name>
<dbReference type="InterPro" id="IPR018391">
    <property type="entry name" value="PQQ_b-propeller_rpt"/>
</dbReference>
<dbReference type="PANTHER" id="PTHR34512:SF30">
    <property type="entry name" value="OUTER MEMBRANE PROTEIN ASSEMBLY FACTOR BAMB"/>
    <property type="match status" value="1"/>
</dbReference>
<dbReference type="HAMAP" id="MF_00923">
    <property type="entry name" value="OM_assembly_BamB"/>
    <property type="match status" value="1"/>
</dbReference>
<dbReference type="InterPro" id="IPR017687">
    <property type="entry name" value="BamB"/>
</dbReference>
<gene>
    <name evidence="4 6" type="primary">bamB</name>
    <name evidence="6" type="ORF">ACFQ45_02840</name>
</gene>
<keyword evidence="4" id="KW-0564">Palmitate</keyword>
<dbReference type="SMART" id="SM00564">
    <property type="entry name" value="PQQ"/>
    <property type="match status" value="5"/>
</dbReference>
<accession>A0ABW4AX93</accession>
<keyword evidence="3 4" id="KW-0998">Cell outer membrane</keyword>
<dbReference type="InterPro" id="IPR002372">
    <property type="entry name" value="PQQ_rpt_dom"/>
</dbReference>
<comment type="caution">
    <text evidence="6">The sequence shown here is derived from an EMBL/GenBank/DDBJ whole genome shotgun (WGS) entry which is preliminary data.</text>
</comment>
<comment type="similarity">
    <text evidence="4">Belongs to the BamB family.</text>
</comment>
<proteinExistence type="inferred from homology"/>
<keyword evidence="1 4" id="KW-0732">Signal</keyword>
<sequence length="376" mass="40916">MWKPIIAAAVVSAVLLQGCSVRPPLPAPERMQNEVYFDTSWRRGVDGGAGEQTETFNIVANDESLFFVTNRGAVYELAQDDGHRRNYFHTEFKPSSGIAIDGDKLFYGTFDAELIAVSLADKSVLWTKSLTSEVLSEAAVGEGRVAVQTGDGWLTVLDESNGGTLWRDKEDIPALTVRGTTAPVIVNGKVIAGFASGKVKAYDLQSGDMIWEYAVGKPEGRYEIERLTDISGRFVVQDGLVYAVAYNGTLTAIALQTGRPVWQRNIPSAVGVAVENNQVIAVDHESKVYGLNARNGSTLWENDSLEGRELATPVFFRDYVAVLDRGGWVHLLNQSTGETGAWMLADTERPAGSRMVSNGKQLFILTPTAKVTALSY</sequence>
<keyword evidence="7" id="KW-1185">Reference proteome</keyword>
<evidence type="ECO:0000313" key="6">
    <source>
        <dbReference type="EMBL" id="MFD1382287.1"/>
    </source>
</evidence>
<dbReference type="PANTHER" id="PTHR34512">
    <property type="entry name" value="CELL SURFACE PROTEIN"/>
    <property type="match status" value="1"/>
</dbReference>
<keyword evidence="2 4" id="KW-0472">Membrane</keyword>
<dbReference type="PROSITE" id="PS51257">
    <property type="entry name" value="PROKAR_LIPOPROTEIN"/>
    <property type="match status" value="1"/>
</dbReference>